<dbReference type="InterPro" id="IPR012677">
    <property type="entry name" value="Nucleotide-bd_a/b_plait_sf"/>
</dbReference>
<comment type="caution">
    <text evidence="14">The sequence shown here is derived from an EMBL/GenBank/DDBJ whole genome shotgun (WGS) entry which is preliminary data.</text>
</comment>
<feature type="transmembrane region" description="Helical" evidence="11">
    <location>
        <begin position="628"/>
        <end position="648"/>
    </location>
</feature>
<dbReference type="AlphaFoldDB" id="A0A9P7BV42"/>
<feature type="transmembrane region" description="Helical" evidence="11">
    <location>
        <begin position="749"/>
        <end position="772"/>
    </location>
</feature>
<dbReference type="InterPro" id="IPR003663">
    <property type="entry name" value="Sugar/inositol_transpt"/>
</dbReference>
<dbReference type="PROSITE" id="PS50850">
    <property type="entry name" value="MFS"/>
    <property type="match status" value="1"/>
</dbReference>
<evidence type="ECO:0000313" key="15">
    <source>
        <dbReference type="Proteomes" id="UP000716291"/>
    </source>
</evidence>
<dbReference type="CDD" id="cd12245">
    <property type="entry name" value="RRM_scw1_like"/>
    <property type="match status" value="1"/>
</dbReference>
<evidence type="ECO:0000256" key="2">
    <source>
        <dbReference type="ARBA" id="ARBA00010992"/>
    </source>
</evidence>
<keyword evidence="5 11" id="KW-0812">Transmembrane</keyword>
<evidence type="ECO:0000259" key="12">
    <source>
        <dbReference type="PROSITE" id="PS50102"/>
    </source>
</evidence>
<evidence type="ECO:0000259" key="13">
    <source>
        <dbReference type="PROSITE" id="PS50850"/>
    </source>
</evidence>
<dbReference type="SMART" id="SM00360">
    <property type="entry name" value="RRM"/>
    <property type="match status" value="2"/>
</dbReference>
<feature type="transmembrane region" description="Helical" evidence="11">
    <location>
        <begin position="814"/>
        <end position="836"/>
    </location>
</feature>
<dbReference type="SUPFAM" id="SSF103473">
    <property type="entry name" value="MFS general substrate transporter"/>
    <property type="match status" value="1"/>
</dbReference>
<name>A0A9P7BV42_RHIOR</name>
<feature type="transmembrane region" description="Helical" evidence="11">
    <location>
        <begin position="542"/>
        <end position="561"/>
    </location>
</feature>
<dbReference type="InterPro" id="IPR020846">
    <property type="entry name" value="MFS_dom"/>
</dbReference>
<feature type="domain" description="Major facilitator superfamily (MFS) profile" evidence="13">
    <location>
        <begin position="443"/>
        <end position="930"/>
    </location>
</feature>
<comment type="similarity">
    <text evidence="2">Belongs to the major facilitator superfamily. Sugar transporter (TC 2.A.1.1) family.</text>
</comment>
<feature type="compositionally biased region" description="Pro residues" evidence="10">
    <location>
        <begin position="345"/>
        <end position="354"/>
    </location>
</feature>
<keyword evidence="15" id="KW-1185">Reference proteome</keyword>
<dbReference type="GO" id="GO:0015149">
    <property type="term" value="F:hexose transmembrane transporter activity"/>
    <property type="evidence" value="ECO:0007669"/>
    <property type="project" value="TreeGrafter"/>
</dbReference>
<keyword evidence="7 11" id="KW-1133">Transmembrane helix</keyword>
<evidence type="ECO:0008006" key="16">
    <source>
        <dbReference type="Google" id="ProtNLM"/>
    </source>
</evidence>
<evidence type="ECO:0000256" key="6">
    <source>
        <dbReference type="ARBA" id="ARBA00022884"/>
    </source>
</evidence>
<protein>
    <recommendedName>
        <fullName evidence="16">Major facilitator superfamily (MFS) profile domain-containing protein</fullName>
    </recommendedName>
</protein>
<dbReference type="InterPro" id="IPR036259">
    <property type="entry name" value="MFS_trans_sf"/>
</dbReference>
<dbReference type="PROSITE" id="PS00217">
    <property type="entry name" value="SUGAR_TRANSPORT_2"/>
    <property type="match status" value="1"/>
</dbReference>
<dbReference type="PANTHER" id="PTHR23503">
    <property type="entry name" value="SOLUTE CARRIER FAMILY 2"/>
    <property type="match status" value="1"/>
</dbReference>
<feature type="transmembrane region" description="Helical" evidence="11">
    <location>
        <begin position="509"/>
        <end position="530"/>
    </location>
</feature>
<feature type="transmembrane region" description="Helical" evidence="11">
    <location>
        <begin position="604"/>
        <end position="622"/>
    </location>
</feature>
<dbReference type="PRINTS" id="PR00171">
    <property type="entry name" value="SUGRTRNSPORT"/>
</dbReference>
<keyword evidence="6 9" id="KW-0694">RNA-binding</keyword>
<dbReference type="InterPro" id="IPR005828">
    <property type="entry name" value="MFS_sugar_transport-like"/>
</dbReference>
<dbReference type="PROSITE" id="PS00216">
    <property type="entry name" value="SUGAR_TRANSPORT_1"/>
    <property type="match status" value="1"/>
</dbReference>
<keyword evidence="4" id="KW-0597">Phosphoprotein</keyword>
<dbReference type="GO" id="GO:0016020">
    <property type="term" value="C:membrane"/>
    <property type="evidence" value="ECO:0007669"/>
    <property type="project" value="UniProtKB-SubCell"/>
</dbReference>
<evidence type="ECO:0000313" key="14">
    <source>
        <dbReference type="EMBL" id="KAG1311833.1"/>
    </source>
</evidence>
<dbReference type="PROSITE" id="PS50102">
    <property type="entry name" value="RRM"/>
    <property type="match status" value="2"/>
</dbReference>
<evidence type="ECO:0000256" key="3">
    <source>
        <dbReference type="ARBA" id="ARBA00022448"/>
    </source>
</evidence>
<dbReference type="SUPFAM" id="SSF54928">
    <property type="entry name" value="RNA-binding domain, RBD"/>
    <property type="match status" value="2"/>
</dbReference>
<keyword evidence="8 11" id="KW-0472">Membrane</keyword>
<dbReference type="InterPro" id="IPR000504">
    <property type="entry name" value="RRM_dom"/>
</dbReference>
<evidence type="ECO:0000256" key="11">
    <source>
        <dbReference type="SAM" id="Phobius"/>
    </source>
</evidence>
<dbReference type="FunFam" id="3.30.70.330:FF:000089">
    <property type="entry name" value="RNA binding protein"/>
    <property type="match status" value="1"/>
</dbReference>
<keyword evidence="3" id="KW-0813">Transport</keyword>
<dbReference type="GO" id="GO:0003723">
    <property type="term" value="F:RNA binding"/>
    <property type="evidence" value="ECO:0007669"/>
    <property type="project" value="UniProtKB-UniRule"/>
</dbReference>
<feature type="transmembrane region" description="Helical" evidence="11">
    <location>
        <begin position="906"/>
        <end position="926"/>
    </location>
</feature>
<proteinExistence type="inferred from homology"/>
<accession>A0A9P7BV42</accession>
<gene>
    <name evidence="14" type="ORF">G6F64_003509</name>
</gene>
<evidence type="ECO:0000256" key="4">
    <source>
        <dbReference type="ARBA" id="ARBA00022553"/>
    </source>
</evidence>
<dbReference type="PANTHER" id="PTHR23503:SF8">
    <property type="entry name" value="FACILITATED GLUCOSE TRANSPORTER PROTEIN 1"/>
    <property type="match status" value="1"/>
</dbReference>
<feature type="domain" description="RRM" evidence="12">
    <location>
        <begin position="38"/>
        <end position="130"/>
    </location>
</feature>
<feature type="region of interest" description="Disordered" evidence="10">
    <location>
        <begin position="327"/>
        <end position="359"/>
    </location>
</feature>
<evidence type="ECO:0000256" key="7">
    <source>
        <dbReference type="ARBA" id="ARBA00022989"/>
    </source>
</evidence>
<feature type="transmembrane region" description="Helical" evidence="11">
    <location>
        <begin position="784"/>
        <end position="807"/>
    </location>
</feature>
<dbReference type="Gene3D" id="1.20.1250.20">
    <property type="entry name" value="MFS general substrate transporter like domains"/>
    <property type="match status" value="1"/>
</dbReference>
<evidence type="ECO:0000256" key="9">
    <source>
        <dbReference type="PROSITE-ProRule" id="PRU00176"/>
    </source>
</evidence>
<dbReference type="InterPro" id="IPR045263">
    <property type="entry name" value="GLUT"/>
</dbReference>
<sequence>MSQISLPLTPLNTSFYNKNGLMNGDGEQLVSPTREEISTIFVVGFPEDMQEREFQNMFTFSSGFEAATLKVPSSKDGEEDISAINNIKKQIIGFAKFRTRKEATEAKDILNGRKVDIEKGNTLKAEMAKKNLHTKKVNNMNNNGDHQEQQQIEQEEMQNKIQQPVPNRYNTPYEAFYSVPLSSVPKDLMSPITTPSSMTNETYSDFYSDLALNTRSSPPPPENFISRSQSMDARSMDLFVRPSLSNNNRFHSRLSAVAANRFHNKELEFDYLSKSTPTNEKTFQSVNPHAIPSQHILSPPLRPLSTVSTGLMNHDPQHHHFSRFHQPPFIHTSNSTPPKSISPAPHSPPPPPGILSPNHSYRSLGGMLVGSTNPADQNPPCNTLYVGNLPPNAIEEELKSMFSKCAGYKRLSFRNKSNGPMCFVEFEDAIYAAQALQDLHGHLLSNSVKGGIRLSFSKNPLGLRQRSFSNGWVIGSPNVPGEVTHHCLNGDTYSHDSFFPDCLPMNDGLWGFAVASFCVGGLIGGLSGGVIQTKLGRKRTILLNNLGFIIGGILIACSINSPMFVIGRVFCGLSCGLGSLTIPTYIGEVATIPARGAMGTCNQFFIVIGILLSSVVGLPLATVPFWRINYVIVAVPAILQLFLMNTCVETPRYLISVQRMQEAKVALQKLRGEVSIDAEFYDMIEGHLGTVAAQSVIEELGINIMNESSSIEKENIEKESEVVSESPVEQSREPMNMIQVFVDPVIRRIALTVIFLHAFQQLVGINAVMYYSTTIFTLAFDQAFSKYMAILSTVVNFITTILAVVLIDRMGRRPLLLIANAGACLFCVLLVIGYIYNIPALLVVSVFLYVASFAIGIGPIPWMLTSELTPTYASSSVGSIGTCVNWSVNFLIGQCFPVIFSRIAGYSFVIFAVFAVLSFLFTLFFLPETKGRSLENIVKGYEKYRQ</sequence>
<comment type="subcellular location">
    <subcellularLocation>
        <location evidence="1">Membrane</location>
        <topology evidence="1">Multi-pass membrane protein</topology>
    </subcellularLocation>
</comment>
<feature type="transmembrane region" description="Helical" evidence="11">
    <location>
        <begin position="842"/>
        <end position="864"/>
    </location>
</feature>
<evidence type="ECO:0000256" key="1">
    <source>
        <dbReference type="ARBA" id="ARBA00004141"/>
    </source>
</evidence>
<dbReference type="Pfam" id="PF00083">
    <property type="entry name" value="Sugar_tr"/>
    <property type="match status" value="2"/>
</dbReference>
<reference evidence="14" key="1">
    <citation type="journal article" date="2020" name="Microb. Genom.">
        <title>Genetic diversity of clinical and environmental Mucorales isolates obtained from an investigation of mucormycosis cases among solid organ transplant recipients.</title>
        <authorList>
            <person name="Nguyen M.H."/>
            <person name="Kaul D."/>
            <person name="Muto C."/>
            <person name="Cheng S.J."/>
            <person name="Richter R.A."/>
            <person name="Bruno V.M."/>
            <person name="Liu G."/>
            <person name="Beyhan S."/>
            <person name="Sundermann A.J."/>
            <person name="Mounaud S."/>
            <person name="Pasculle A.W."/>
            <person name="Nierman W.C."/>
            <person name="Driscoll E."/>
            <person name="Cumbie R."/>
            <person name="Clancy C.J."/>
            <person name="Dupont C.L."/>
        </authorList>
    </citation>
    <scope>NUCLEOTIDE SEQUENCE</scope>
    <source>
        <strain evidence="14">GL11</strain>
    </source>
</reference>
<dbReference type="Pfam" id="PF00076">
    <property type="entry name" value="RRM_1"/>
    <property type="match status" value="1"/>
</dbReference>
<feature type="transmembrane region" description="Helical" evidence="11">
    <location>
        <begin position="567"/>
        <end position="592"/>
    </location>
</feature>
<evidence type="ECO:0000256" key="5">
    <source>
        <dbReference type="ARBA" id="ARBA00022692"/>
    </source>
</evidence>
<dbReference type="InterPro" id="IPR005829">
    <property type="entry name" value="Sugar_transporter_CS"/>
</dbReference>
<feature type="domain" description="RRM" evidence="12">
    <location>
        <begin position="382"/>
        <end position="459"/>
    </location>
</feature>
<dbReference type="InterPro" id="IPR035979">
    <property type="entry name" value="RBD_domain_sf"/>
</dbReference>
<organism evidence="14 15">
    <name type="scientific">Rhizopus oryzae</name>
    <name type="common">Mucormycosis agent</name>
    <name type="synonym">Rhizopus arrhizus var. delemar</name>
    <dbReference type="NCBI Taxonomy" id="64495"/>
    <lineage>
        <taxon>Eukaryota</taxon>
        <taxon>Fungi</taxon>
        <taxon>Fungi incertae sedis</taxon>
        <taxon>Mucoromycota</taxon>
        <taxon>Mucoromycotina</taxon>
        <taxon>Mucoromycetes</taxon>
        <taxon>Mucorales</taxon>
        <taxon>Mucorineae</taxon>
        <taxon>Rhizopodaceae</taxon>
        <taxon>Rhizopus</taxon>
    </lineage>
</organism>
<dbReference type="EMBL" id="JAANQT010000345">
    <property type="protein sequence ID" value="KAG1311833.1"/>
    <property type="molecule type" value="Genomic_DNA"/>
</dbReference>
<evidence type="ECO:0000256" key="10">
    <source>
        <dbReference type="SAM" id="MobiDB-lite"/>
    </source>
</evidence>
<dbReference type="Gene3D" id="3.30.70.330">
    <property type="match status" value="2"/>
</dbReference>
<evidence type="ECO:0000256" key="8">
    <source>
        <dbReference type="ARBA" id="ARBA00023136"/>
    </source>
</evidence>
<dbReference type="Proteomes" id="UP000716291">
    <property type="component" value="Unassembled WGS sequence"/>
</dbReference>